<dbReference type="PANTHER" id="PTHR11439:SF483">
    <property type="entry name" value="PEPTIDE SYNTHASE GLIP-LIKE, PUTATIVE (AFU_ORTHOLOGUE AFUA_3G12920)-RELATED"/>
    <property type="match status" value="1"/>
</dbReference>
<name>A0A1S3VWA2_VIGRR</name>
<dbReference type="KEGG" id="vra:106778966"/>
<organism evidence="2 3">
    <name type="scientific">Vigna radiata var. radiata</name>
    <name type="common">Mung bean</name>
    <name type="synonym">Phaseolus aureus</name>
    <dbReference type="NCBI Taxonomy" id="3916"/>
    <lineage>
        <taxon>Eukaryota</taxon>
        <taxon>Viridiplantae</taxon>
        <taxon>Streptophyta</taxon>
        <taxon>Embryophyta</taxon>
        <taxon>Tracheophyta</taxon>
        <taxon>Spermatophyta</taxon>
        <taxon>Magnoliopsida</taxon>
        <taxon>eudicotyledons</taxon>
        <taxon>Gunneridae</taxon>
        <taxon>Pentapetalae</taxon>
        <taxon>rosids</taxon>
        <taxon>fabids</taxon>
        <taxon>Fabales</taxon>
        <taxon>Fabaceae</taxon>
        <taxon>Papilionoideae</taxon>
        <taxon>50 kb inversion clade</taxon>
        <taxon>NPAAA clade</taxon>
        <taxon>indigoferoid/millettioid clade</taxon>
        <taxon>Phaseoleae</taxon>
        <taxon>Vigna</taxon>
    </lineage>
</organism>
<feature type="domain" description="Reverse transcriptase Ty1/copia-type" evidence="1">
    <location>
        <begin position="67"/>
        <end position="141"/>
    </location>
</feature>
<dbReference type="PANTHER" id="PTHR11439">
    <property type="entry name" value="GAG-POL-RELATED RETROTRANSPOSON"/>
    <property type="match status" value="1"/>
</dbReference>
<dbReference type="RefSeq" id="XP_014522462.1">
    <property type="nucleotide sequence ID" value="XM_014666976.1"/>
</dbReference>
<dbReference type="OrthoDB" id="1412689at2759"/>
<dbReference type="Pfam" id="PF07727">
    <property type="entry name" value="RVT_2"/>
    <property type="match status" value="1"/>
</dbReference>
<dbReference type="SUPFAM" id="SSF56672">
    <property type="entry name" value="DNA/RNA polymerases"/>
    <property type="match status" value="1"/>
</dbReference>
<dbReference type="InterPro" id="IPR013103">
    <property type="entry name" value="RVT_2"/>
</dbReference>
<accession>A0A1S3VWA2</accession>
<gene>
    <name evidence="3" type="primary">LOC106778966</name>
</gene>
<dbReference type="CDD" id="cd09272">
    <property type="entry name" value="RNase_HI_RT_Ty1"/>
    <property type="match status" value="1"/>
</dbReference>
<evidence type="ECO:0000313" key="3">
    <source>
        <dbReference type="RefSeq" id="XP_014522462.1"/>
    </source>
</evidence>
<protein>
    <submittedName>
        <fullName evidence="3">Uncharacterized protein LOC106778966</fullName>
    </submittedName>
</protein>
<sequence length="285" mass="32347">MNSSTSSFSLLSRVVLTTTRLGARRGTETGLDAWVKAYAKQVKANVSSCKFLMEKRYGRTTSLTFINKHKCTIEFGIYEKAPGQRGMLLIWLYVDDLIITGDSVDEIEKFKKRMKEEYEMTDLGSLSYFLGMEFLQNEDGIYGKSEISSQTDEEKVDATLYKQIIGSLRYICNSRPDISYGVVLLSRFINDPRQSHLATAKHILRYLKGTAGFGLFFPKKSDSIKEALEVWCDFDWCGDKVDRRSTFGYLFKYLGATVSWCSRKQGVVVLSSCEAEYISAVEMAC</sequence>
<keyword evidence="2" id="KW-1185">Reference proteome</keyword>
<proteinExistence type="predicted"/>
<dbReference type="GeneID" id="106778966"/>
<dbReference type="InterPro" id="IPR043502">
    <property type="entry name" value="DNA/RNA_pol_sf"/>
</dbReference>
<dbReference type="STRING" id="3916.A0A1S3VWA2"/>
<dbReference type="Proteomes" id="UP000087766">
    <property type="component" value="Unplaced"/>
</dbReference>
<reference evidence="3" key="1">
    <citation type="submission" date="2025-08" db="UniProtKB">
        <authorList>
            <consortium name="RefSeq"/>
        </authorList>
    </citation>
    <scope>IDENTIFICATION</scope>
    <source>
        <tissue evidence="3">Leaf</tissue>
    </source>
</reference>
<evidence type="ECO:0000313" key="2">
    <source>
        <dbReference type="Proteomes" id="UP000087766"/>
    </source>
</evidence>
<dbReference type="AlphaFoldDB" id="A0A1S3VWA2"/>
<evidence type="ECO:0000259" key="1">
    <source>
        <dbReference type="Pfam" id="PF07727"/>
    </source>
</evidence>